<comment type="function">
    <text evidence="1">May play a role in chaperone-mediated protein folding.</text>
</comment>
<dbReference type="InterPro" id="IPR030482">
    <property type="entry name" value="PDRG1"/>
</dbReference>
<evidence type="ECO:0000256" key="6">
    <source>
        <dbReference type="ARBA" id="ARBA00022490"/>
    </source>
</evidence>
<sequence>MATSSNAKITEILLETERVGDRVLALKQELINLDRRRQETREAIRTVQKSFPDRDGQKVWITVGSMLMKMPRGKALELLEKDAAQIEAEIGTLRTEQKVLVSRQRDLEHDTPLRGFDLKPLSRAELGAIGAAVPRV</sequence>
<evidence type="ECO:0000256" key="7">
    <source>
        <dbReference type="ARBA" id="ARBA00023186"/>
    </source>
</evidence>
<dbReference type="Gene3D" id="1.10.287.370">
    <property type="match status" value="1"/>
</dbReference>
<accession>A0A8D8C7F5</accession>
<evidence type="ECO:0000256" key="2">
    <source>
        <dbReference type="ARBA" id="ARBA00004496"/>
    </source>
</evidence>
<dbReference type="PANTHER" id="PTHR21162:SF0">
    <property type="entry name" value="P53 AND DNA DAMAGE-REGULATED PROTEIN 1"/>
    <property type="match status" value="1"/>
</dbReference>
<dbReference type="InterPro" id="IPR009053">
    <property type="entry name" value="Prefoldin"/>
</dbReference>
<keyword evidence="6" id="KW-0963">Cytoplasm</keyword>
<comment type="subcellular location">
    <subcellularLocation>
        <location evidence="2">Cytoplasm</location>
    </subcellularLocation>
</comment>
<comment type="subunit">
    <text evidence="4">Heterohexamer of two PFD-alpha type and four PFD-beta type subunits.</text>
</comment>
<dbReference type="CDD" id="cd22860">
    <property type="entry name" value="PDRG1"/>
    <property type="match status" value="1"/>
</dbReference>
<dbReference type="GO" id="GO:0005737">
    <property type="term" value="C:cytoplasm"/>
    <property type="evidence" value="ECO:0007669"/>
    <property type="project" value="UniProtKB-SubCell"/>
</dbReference>
<dbReference type="Pfam" id="PF01920">
    <property type="entry name" value="Prefoldin_2"/>
    <property type="match status" value="1"/>
</dbReference>
<dbReference type="GO" id="GO:0006457">
    <property type="term" value="P:protein folding"/>
    <property type="evidence" value="ECO:0007669"/>
    <property type="project" value="InterPro"/>
</dbReference>
<dbReference type="GO" id="GO:0051082">
    <property type="term" value="F:unfolded protein binding"/>
    <property type="evidence" value="ECO:0007669"/>
    <property type="project" value="InterPro"/>
</dbReference>
<evidence type="ECO:0000313" key="9">
    <source>
        <dbReference type="EMBL" id="CAG6488237.1"/>
    </source>
</evidence>
<reference evidence="9" key="1">
    <citation type="submission" date="2021-05" db="EMBL/GenBank/DDBJ databases">
        <authorList>
            <person name="Alioto T."/>
            <person name="Alioto T."/>
            <person name="Gomez Garrido J."/>
        </authorList>
    </citation>
    <scope>NUCLEOTIDE SEQUENCE</scope>
</reference>
<dbReference type="PANTHER" id="PTHR21162">
    <property type="entry name" value="P53 AND DNA DAMAGE-REGULATED PROTEIN"/>
    <property type="match status" value="1"/>
</dbReference>
<comment type="similarity">
    <text evidence="3">Belongs to the prefoldin subunit beta family.</text>
</comment>
<organism evidence="9">
    <name type="scientific">Culex pipiens</name>
    <name type="common">House mosquito</name>
    <dbReference type="NCBI Taxonomy" id="7175"/>
    <lineage>
        <taxon>Eukaryota</taxon>
        <taxon>Metazoa</taxon>
        <taxon>Ecdysozoa</taxon>
        <taxon>Arthropoda</taxon>
        <taxon>Hexapoda</taxon>
        <taxon>Insecta</taxon>
        <taxon>Pterygota</taxon>
        <taxon>Neoptera</taxon>
        <taxon>Endopterygota</taxon>
        <taxon>Diptera</taxon>
        <taxon>Nematocera</taxon>
        <taxon>Culicoidea</taxon>
        <taxon>Culicidae</taxon>
        <taxon>Culicinae</taxon>
        <taxon>Culicini</taxon>
        <taxon>Culex</taxon>
        <taxon>Culex</taxon>
    </lineage>
</organism>
<dbReference type="SUPFAM" id="SSF46579">
    <property type="entry name" value="Prefoldin"/>
    <property type="match status" value="1"/>
</dbReference>
<evidence type="ECO:0000256" key="8">
    <source>
        <dbReference type="ARBA" id="ARBA00026022"/>
    </source>
</evidence>
<evidence type="ECO:0000256" key="4">
    <source>
        <dbReference type="ARBA" id="ARBA00011695"/>
    </source>
</evidence>
<evidence type="ECO:0000256" key="3">
    <source>
        <dbReference type="ARBA" id="ARBA00008045"/>
    </source>
</evidence>
<dbReference type="EMBL" id="HBUE01109597">
    <property type="protein sequence ID" value="CAG6488237.1"/>
    <property type="molecule type" value="Transcribed_RNA"/>
</dbReference>
<name>A0A8D8C7F5_CULPI</name>
<dbReference type="AlphaFoldDB" id="A0A8D8C7F5"/>
<dbReference type="InterPro" id="IPR002777">
    <property type="entry name" value="PFD_beta-like"/>
</dbReference>
<comment type="subunit">
    <text evidence="8">Component of the PAQosome complex which is responsible for the biogenesis of several protein complexes and which consists of R2TP complex members RUVBL1, RUVBL2, RPAP3 and PIH1D1, URI complex members PFDN2, PFDN6, PDRG1, UXT and URI1 as well as ASDURF, POLR2E and DNAAF10/WDR92.</text>
</comment>
<evidence type="ECO:0000256" key="5">
    <source>
        <dbReference type="ARBA" id="ARBA00016313"/>
    </source>
</evidence>
<protein>
    <recommendedName>
        <fullName evidence="5">p53 and DNA damage-regulated protein 1</fullName>
    </recommendedName>
</protein>
<proteinExistence type="inferred from homology"/>
<dbReference type="GO" id="GO:0016272">
    <property type="term" value="C:prefoldin complex"/>
    <property type="evidence" value="ECO:0007669"/>
    <property type="project" value="InterPro"/>
</dbReference>
<keyword evidence="7" id="KW-0143">Chaperone</keyword>
<evidence type="ECO:0000256" key="1">
    <source>
        <dbReference type="ARBA" id="ARBA00003581"/>
    </source>
</evidence>